<evidence type="ECO:0000256" key="8">
    <source>
        <dbReference type="ARBA" id="ARBA00023065"/>
    </source>
</evidence>
<evidence type="ECO:0000256" key="12">
    <source>
        <dbReference type="SAM" id="Phobius"/>
    </source>
</evidence>
<feature type="transmembrane region" description="Helical" evidence="12">
    <location>
        <begin position="153"/>
        <end position="174"/>
    </location>
</feature>
<dbReference type="PANTHER" id="PTHR11410">
    <property type="entry name" value="ATP SYNTHASE SUBUNIT A"/>
    <property type="match status" value="1"/>
</dbReference>
<feature type="transmembrane region" description="Helical" evidence="12">
    <location>
        <begin position="186"/>
        <end position="212"/>
    </location>
</feature>
<feature type="transmembrane region" description="Helical" evidence="12">
    <location>
        <begin position="20"/>
        <end position="36"/>
    </location>
</feature>
<keyword evidence="6" id="KW-0375">Hydrogen ion transport</keyword>
<sequence>MMTSLFSPFDPTSMKFQMNWMSMLIVMIIMPKNFWLKESRITMIEKNIIEKIYKEFFNITHHKEIILISMSLFLMIALNNLMGLFPYIFTATSHISTSMAMALPLWTMLMIYGWINHTNSMFMHLLPTGTPYLIMPMMILIETTGNIIRPISLSVRLTANMIAGHLLMTLLGNLSDTNSVILTFPLKMILMTFESAISMIQAYVFSTLITLYSSEIP</sequence>
<dbReference type="Pfam" id="PF00119">
    <property type="entry name" value="ATP-synt_A"/>
    <property type="match status" value="1"/>
</dbReference>
<evidence type="ECO:0000256" key="10">
    <source>
        <dbReference type="ARBA" id="ARBA00023310"/>
    </source>
</evidence>
<keyword evidence="9 12" id="KW-0472">Membrane</keyword>
<dbReference type="Gene3D" id="1.20.120.220">
    <property type="entry name" value="ATP synthase, F0 complex, subunit A"/>
    <property type="match status" value="1"/>
</dbReference>
<evidence type="ECO:0000313" key="13">
    <source>
        <dbReference type="EMBL" id="AZZ89118.1"/>
    </source>
</evidence>
<dbReference type="GO" id="GO:0045259">
    <property type="term" value="C:proton-transporting ATP synthase complex"/>
    <property type="evidence" value="ECO:0007669"/>
    <property type="project" value="UniProtKB-KW"/>
</dbReference>
<name>A0A3S5XHP9_9HEMI</name>
<dbReference type="AlphaFoldDB" id="A0A3S5XHP9"/>
<evidence type="ECO:0000256" key="11">
    <source>
        <dbReference type="RuleBase" id="RU004450"/>
    </source>
</evidence>
<comment type="similarity">
    <text evidence="2">Belongs to the ATPase A chain family.</text>
</comment>
<reference evidence="13" key="1">
    <citation type="submission" date="2018-05" db="EMBL/GenBank/DDBJ databases">
        <title>Complete sequence and characterization of the mitochondrial genome of Achilidae,using next generation sequencing.</title>
        <authorList>
            <person name="Xu S."/>
        </authorList>
    </citation>
    <scope>NUCLEOTIDE SEQUENCE</scope>
</reference>
<dbReference type="InterPro" id="IPR045083">
    <property type="entry name" value="ATP_synth_F0_asu_bact/mt"/>
</dbReference>
<keyword evidence="10" id="KW-0066">ATP synthesis</keyword>
<proteinExistence type="inferred from homology"/>
<protein>
    <recommendedName>
        <fullName evidence="11">ATP synthase subunit a</fullName>
    </recommendedName>
</protein>
<dbReference type="NCBIfam" id="TIGR01131">
    <property type="entry name" value="ATP_synt_6_or_A"/>
    <property type="match status" value="1"/>
</dbReference>
<evidence type="ECO:0000256" key="2">
    <source>
        <dbReference type="ARBA" id="ARBA00006810"/>
    </source>
</evidence>
<evidence type="ECO:0000256" key="6">
    <source>
        <dbReference type="ARBA" id="ARBA00022781"/>
    </source>
</evidence>
<keyword evidence="3" id="KW-0813">Transport</keyword>
<feature type="transmembrane region" description="Helical" evidence="12">
    <location>
        <begin position="122"/>
        <end position="141"/>
    </location>
</feature>
<evidence type="ECO:0000256" key="1">
    <source>
        <dbReference type="ARBA" id="ARBA00004141"/>
    </source>
</evidence>
<evidence type="ECO:0000256" key="4">
    <source>
        <dbReference type="ARBA" id="ARBA00022547"/>
    </source>
</evidence>
<gene>
    <name evidence="13" type="primary">atp6</name>
</gene>
<dbReference type="PROSITE" id="PS00449">
    <property type="entry name" value="ATPASE_A"/>
    <property type="match status" value="1"/>
</dbReference>
<feature type="transmembrane region" description="Helical" evidence="12">
    <location>
        <begin position="65"/>
        <end position="89"/>
    </location>
</feature>
<evidence type="ECO:0000256" key="7">
    <source>
        <dbReference type="ARBA" id="ARBA00022989"/>
    </source>
</evidence>
<keyword evidence="4" id="KW-0138">CF(0)</keyword>
<keyword evidence="13" id="KW-0496">Mitochondrion</keyword>
<evidence type="ECO:0000256" key="9">
    <source>
        <dbReference type="ARBA" id="ARBA00023136"/>
    </source>
</evidence>
<dbReference type="PRINTS" id="PR00123">
    <property type="entry name" value="ATPASEA"/>
</dbReference>
<dbReference type="InterPro" id="IPR000568">
    <property type="entry name" value="ATP_synth_F0_asu"/>
</dbReference>
<keyword evidence="5 12" id="KW-0812">Transmembrane</keyword>
<dbReference type="GO" id="GO:0005743">
    <property type="term" value="C:mitochondrial inner membrane"/>
    <property type="evidence" value="ECO:0007669"/>
    <property type="project" value="UniProtKB-SubCell"/>
</dbReference>
<dbReference type="EMBL" id="MH324928">
    <property type="protein sequence ID" value="AZZ89118.1"/>
    <property type="molecule type" value="Genomic_DNA"/>
</dbReference>
<dbReference type="InterPro" id="IPR035908">
    <property type="entry name" value="F0_ATP_A_sf"/>
</dbReference>
<keyword evidence="8" id="KW-0406">Ion transport</keyword>
<evidence type="ECO:0000256" key="5">
    <source>
        <dbReference type="ARBA" id="ARBA00022692"/>
    </source>
</evidence>
<feature type="transmembrane region" description="Helical" evidence="12">
    <location>
        <begin position="95"/>
        <end position="115"/>
    </location>
</feature>
<accession>A0A3S5XHP9</accession>
<organism evidence="13">
    <name type="scientific">Magadhaideus sp. n. SX-2018</name>
    <dbReference type="NCBI Taxonomy" id="2220057"/>
    <lineage>
        <taxon>Eukaryota</taxon>
        <taxon>Metazoa</taxon>
        <taxon>Ecdysozoa</taxon>
        <taxon>Arthropoda</taxon>
        <taxon>Hexapoda</taxon>
        <taxon>Insecta</taxon>
        <taxon>Pterygota</taxon>
        <taxon>Neoptera</taxon>
        <taxon>Paraneoptera</taxon>
        <taxon>Hemiptera</taxon>
        <taxon>Auchenorrhyncha</taxon>
        <taxon>Fulgoroidea</taxon>
        <taxon>Achilidae</taxon>
        <taxon>Magadhaideus</taxon>
    </lineage>
</organism>
<comment type="subcellular location">
    <subcellularLocation>
        <location evidence="1">Membrane</location>
        <topology evidence="1">Multi-pass membrane protein</topology>
    </subcellularLocation>
    <subcellularLocation>
        <location evidence="11">Mitochondrion inner membrane</location>
        <topology evidence="11">Multi-pass membrane protein</topology>
    </subcellularLocation>
</comment>
<evidence type="ECO:0000256" key="3">
    <source>
        <dbReference type="ARBA" id="ARBA00022448"/>
    </source>
</evidence>
<geneLocation type="mitochondrion" evidence="13"/>
<dbReference type="GO" id="GO:0046933">
    <property type="term" value="F:proton-transporting ATP synthase activity, rotational mechanism"/>
    <property type="evidence" value="ECO:0007669"/>
    <property type="project" value="TreeGrafter"/>
</dbReference>
<dbReference type="InterPro" id="IPR023011">
    <property type="entry name" value="ATP_synth_F0_asu_AS"/>
</dbReference>
<dbReference type="PANTHER" id="PTHR11410:SF0">
    <property type="entry name" value="ATP SYNTHASE SUBUNIT A"/>
    <property type="match status" value="1"/>
</dbReference>
<keyword evidence="7 12" id="KW-1133">Transmembrane helix</keyword>
<dbReference type="SUPFAM" id="SSF81336">
    <property type="entry name" value="F1F0 ATP synthase subunit A"/>
    <property type="match status" value="1"/>
</dbReference>
<dbReference type="CDD" id="cd00310">
    <property type="entry name" value="ATP-synt_Fo_a_6"/>
    <property type="match status" value="1"/>
</dbReference>